<protein>
    <recommendedName>
        <fullName evidence="4">Secreted protein</fullName>
    </recommendedName>
</protein>
<evidence type="ECO:0000313" key="2">
    <source>
        <dbReference type="EMBL" id="MDP9800602.1"/>
    </source>
</evidence>
<name>A0ABT9NA52_9ACTO</name>
<keyword evidence="3" id="KW-1185">Reference proteome</keyword>
<evidence type="ECO:0008006" key="4">
    <source>
        <dbReference type="Google" id="ProtNLM"/>
    </source>
</evidence>
<dbReference type="Proteomes" id="UP001235966">
    <property type="component" value="Unassembled WGS sequence"/>
</dbReference>
<dbReference type="RefSeq" id="WP_307014299.1">
    <property type="nucleotide sequence ID" value="NZ_JAUSQW010000001.1"/>
</dbReference>
<keyword evidence="1" id="KW-0732">Signal</keyword>
<proteinExistence type="predicted"/>
<organism evidence="2 3">
    <name type="scientific">Arcanobacterium wilhelmae</name>
    <dbReference type="NCBI Taxonomy" id="1803177"/>
    <lineage>
        <taxon>Bacteria</taxon>
        <taxon>Bacillati</taxon>
        <taxon>Actinomycetota</taxon>
        <taxon>Actinomycetes</taxon>
        <taxon>Actinomycetales</taxon>
        <taxon>Actinomycetaceae</taxon>
        <taxon>Arcanobacterium</taxon>
    </lineage>
</organism>
<feature type="chain" id="PRO_5047257327" description="Secreted protein" evidence="1">
    <location>
        <begin position="29"/>
        <end position="177"/>
    </location>
</feature>
<feature type="signal peptide" evidence="1">
    <location>
        <begin position="1"/>
        <end position="28"/>
    </location>
</feature>
<evidence type="ECO:0000313" key="3">
    <source>
        <dbReference type="Proteomes" id="UP001235966"/>
    </source>
</evidence>
<sequence length="177" mass="18941">MRNLFTFFAAVLSAICLVLVDVVPVAVAASENSESSSIVKGSQGIPDLRTLDVFGSVSDPTAQMLVGRELRKVHAKLRPEIRGQIPRSLNMQGADAPFRDLGNLDVSPQEIEVLETLPRVDERSAEVLIPDPETRKMFSVRVKNYALTSVLNGVAVSAEKNGVGASAVSHVTEDGDG</sequence>
<gene>
    <name evidence="2" type="ORF">J2S49_000678</name>
</gene>
<dbReference type="EMBL" id="JAUSQW010000001">
    <property type="protein sequence ID" value="MDP9800602.1"/>
    <property type="molecule type" value="Genomic_DNA"/>
</dbReference>
<evidence type="ECO:0000256" key="1">
    <source>
        <dbReference type="SAM" id="SignalP"/>
    </source>
</evidence>
<reference evidence="2 3" key="1">
    <citation type="submission" date="2023-07" db="EMBL/GenBank/DDBJ databases">
        <title>Sequencing the genomes of 1000 actinobacteria strains.</title>
        <authorList>
            <person name="Klenk H.-P."/>
        </authorList>
    </citation>
    <scope>NUCLEOTIDE SEQUENCE [LARGE SCALE GENOMIC DNA]</scope>
    <source>
        <strain evidence="2 3">DSM 102162</strain>
    </source>
</reference>
<comment type="caution">
    <text evidence="2">The sequence shown here is derived from an EMBL/GenBank/DDBJ whole genome shotgun (WGS) entry which is preliminary data.</text>
</comment>
<accession>A0ABT9NA52</accession>